<name>A0A9P5YQA0_9AGAR</name>
<proteinExistence type="predicted"/>
<accession>A0A9P5YQA0</accession>
<reference evidence="2" key="1">
    <citation type="submission" date="2020-11" db="EMBL/GenBank/DDBJ databases">
        <authorList>
            <consortium name="DOE Joint Genome Institute"/>
            <person name="Ahrendt S."/>
            <person name="Riley R."/>
            <person name="Andreopoulos W."/>
            <person name="Labutti K."/>
            <person name="Pangilinan J."/>
            <person name="Ruiz-Duenas F.J."/>
            <person name="Barrasa J.M."/>
            <person name="Sanchez-Garcia M."/>
            <person name="Camarero S."/>
            <person name="Miyauchi S."/>
            <person name="Serrano A."/>
            <person name="Linde D."/>
            <person name="Babiker R."/>
            <person name="Drula E."/>
            <person name="Ayuso-Fernandez I."/>
            <person name="Pacheco R."/>
            <person name="Padilla G."/>
            <person name="Ferreira P."/>
            <person name="Barriuso J."/>
            <person name="Kellner H."/>
            <person name="Castanera R."/>
            <person name="Alfaro M."/>
            <person name="Ramirez L."/>
            <person name="Pisabarro A.G."/>
            <person name="Kuo A."/>
            <person name="Tritt A."/>
            <person name="Lipzen A."/>
            <person name="He G."/>
            <person name="Yan M."/>
            <person name="Ng V."/>
            <person name="Cullen D."/>
            <person name="Martin F."/>
            <person name="Rosso M.-N."/>
            <person name="Henrissat B."/>
            <person name="Hibbett D."/>
            <person name="Martinez A.T."/>
            <person name="Grigoriev I.V."/>
        </authorList>
    </citation>
    <scope>NUCLEOTIDE SEQUENCE</scope>
    <source>
        <strain evidence="2">CIRM-BRFM 674</strain>
    </source>
</reference>
<evidence type="ECO:0000256" key="1">
    <source>
        <dbReference type="SAM" id="MobiDB-lite"/>
    </source>
</evidence>
<dbReference type="Proteomes" id="UP000807469">
    <property type="component" value="Unassembled WGS sequence"/>
</dbReference>
<feature type="region of interest" description="Disordered" evidence="1">
    <location>
        <begin position="1"/>
        <end position="26"/>
    </location>
</feature>
<gene>
    <name evidence="2" type="ORF">BDN70DRAFT_352107</name>
</gene>
<keyword evidence="3" id="KW-1185">Reference proteome</keyword>
<protein>
    <submittedName>
        <fullName evidence="2">Uncharacterized protein</fullName>
    </submittedName>
</protein>
<evidence type="ECO:0000313" key="2">
    <source>
        <dbReference type="EMBL" id="KAF9473897.1"/>
    </source>
</evidence>
<evidence type="ECO:0000313" key="3">
    <source>
        <dbReference type="Proteomes" id="UP000807469"/>
    </source>
</evidence>
<dbReference type="AlphaFoldDB" id="A0A9P5YQA0"/>
<sequence length="162" mass="18069">MHDLGSTTAISSHHITSRPSGVSNSYRCVPSNETRHYPLPKAESAIDEKLVSLHNRTCILQLHHQPTHPIQFPYPTSRRSLPLPRLQNSRPTHIITHTNNAHTQEKLKKTDVECHCGVSGWSEGLFPNPCVSRIDGSVLYTILTNVRSESIPHIPPSSSPIH</sequence>
<dbReference type="EMBL" id="MU155409">
    <property type="protein sequence ID" value="KAF9473897.1"/>
    <property type="molecule type" value="Genomic_DNA"/>
</dbReference>
<organism evidence="2 3">
    <name type="scientific">Pholiota conissans</name>
    <dbReference type="NCBI Taxonomy" id="109636"/>
    <lineage>
        <taxon>Eukaryota</taxon>
        <taxon>Fungi</taxon>
        <taxon>Dikarya</taxon>
        <taxon>Basidiomycota</taxon>
        <taxon>Agaricomycotina</taxon>
        <taxon>Agaricomycetes</taxon>
        <taxon>Agaricomycetidae</taxon>
        <taxon>Agaricales</taxon>
        <taxon>Agaricineae</taxon>
        <taxon>Strophariaceae</taxon>
        <taxon>Pholiota</taxon>
    </lineage>
</organism>
<feature type="compositionally biased region" description="Low complexity" evidence="1">
    <location>
        <begin position="1"/>
        <end position="14"/>
    </location>
</feature>
<comment type="caution">
    <text evidence="2">The sequence shown here is derived from an EMBL/GenBank/DDBJ whole genome shotgun (WGS) entry which is preliminary data.</text>
</comment>